<dbReference type="SUPFAM" id="SSF51679">
    <property type="entry name" value="Bacterial luciferase-like"/>
    <property type="match status" value="1"/>
</dbReference>
<comment type="caution">
    <text evidence="6">The sequence shown here is derived from an EMBL/GenBank/DDBJ whole genome shotgun (WGS) entry which is preliminary data.</text>
</comment>
<dbReference type="InterPro" id="IPR011251">
    <property type="entry name" value="Luciferase-like_dom"/>
</dbReference>
<dbReference type="InterPro" id="IPR019921">
    <property type="entry name" value="Lucif-like_OxRdtase_Rv2161c"/>
</dbReference>
<dbReference type="PANTHER" id="PTHR42847">
    <property type="entry name" value="ALKANESULFONATE MONOOXYGENASE"/>
    <property type="match status" value="1"/>
</dbReference>
<keyword evidence="7" id="KW-1185">Reference proteome</keyword>
<dbReference type="EMBL" id="SMJW01000047">
    <property type="protein sequence ID" value="TDC16596.1"/>
    <property type="molecule type" value="Genomic_DNA"/>
</dbReference>
<accession>A0A4V2XN27</accession>
<evidence type="ECO:0000256" key="1">
    <source>
        <dbReference type="ARBA" id="ARBA00022630"/>
    </source>
</evidence>
<dbReference type="OrthoDB" id="3206024at2"/>
<dbReference type="PANTHER" id="PTHR42847:SF4">
    <property type="entry name" value="ALKANESULFONATE MONOOXYGENASE-RELATED"/>
    <property type="match status" value="1"/>
</dbReference>
<evidence type="ECO:0000256" key="3">
    <source>
        <dbReference type="ARBA" id="ARBA00023002"/>
    </source>
</evidence>
<reference evidence="6 7" key="1">
    <citation type="submission" date="2019-03" db="EMBL/GenBank/DDBJ databases">
        <title>Draft genome sequences of novel Actinobacteria.</title>
        <authorList>
            <person name="Sahin N."/>
            <person name="Ay H."/>
            <person name="Saygin H."/>
        </authorList>
    </citation>
    <scope>NUCLEOTIDE SEQUENCE [LARGE SCALE GENOMIC DNA]</scope>
    <source>
        <strain evidence="6 7">DSM 45347</strain>
    </source>
</reference>
<protein>
    <submittedName>
        <fullName evidence="6">TIGR03619 family F420-dependent LLM class oxidoreductase</fullName>
        <ecNumber evidence="6">1.-.-.-</ecNumber>
    </submittedName>
</protein>
<keyword evidence="2" id="KW-0288">FMN</keyword>
<dbReference type="RefSeq" id="WP_131939141.1">
    <property type="nucleotide sequence ID" value="NZ_BAAAMX010000033.1"/>
</dbReference>
<organism evidence="6 7">
    <name type="scientific">Actinomadura bangladeshensis</name>
    <dbReference type="NCBI Taxonomy" id="453573"/>
    <lineage>
        <taxon>Bacteria</taxon>
        <taxon>Bacillati</taxon>
        <taxon>Actinomycetota</taxon>
        <taxon>Actinomycetes</taxon>
        <taxon>Streptosporangiales</taxon>
        <taxon>Thermomonosporaceae</taxon>
        <taxon>Actinomadura</taxon>
    </lineage>
</organism>
<evidence type="ECO:0000259" key="5">
    <source>
        <dbReference type="Pfam" id="PF00296"/>
    </source>
</evidence>
<dbReference type="InterPro" id="IPR036661">
    <property type="entry name" value="Luciferase-like_sf"/>
</dbReference>
<dbReference type="Gene3D" id="3.20.20.30">
    <property type="entry name" value="Luciferase-like domain"/>
    <property type="match status" value="1"/>
</dbReference>
<keyword evidence="1" id="KW-0285">Flavoprotein</keyword>
<gene>
    <name evidence="6" type="ORF">E1284_12100</name>
</gene>
<dbReference type="GO" id="GO:0046306">
    <property type="term" value="P:alkanesulfonate catabolic process"/>
    <property type="evidence" value="ECO:0007669"/>
    <property type="project" value="TreeGrafter"/>
</dbReference>
<name>A0A4V2XN27_9ACTN</name>
<feature type="domain" description="Luciferase-like" evidence="5">
    <location>
        <begin position="13"/>
        <end position="241"/>
    </location>
</feature>
<dbReference type="GO" id="GO:0008726">
    <property type="term" value="F:alkanesulfonate monooxygenase activity"/>
    <property type="evidence" value="ECO:0007669"/>
    <property type="project" value="TreeGrafter"/>
</dbReference>
<sequence length="293" mass="32425">MKFGLRLPGAGPYAGPEAIVAFARKAEELGFDSLWMTDHIALPVDVGSRYPYTQDGKFFWPPETPYFDTILTLAWASAATTTIKVGTSVLIAGWHHPVNTAKALATLDVLNGGRTICAVGTGWMREQFEILGSPFETRGSRTTEYLKLLRHLWTEDLIDFQGEHFQFSGFKFYPKPVGERSIPLWCGGKSTGVLKRVAAAADGWHPLYIAPDELERKLTELDGYLAEHGRERSDITLSARPVSQATLDKDTVDHYAGLGVELLIADTSFKHDTLQSVLDEVEQLADQLMPLAD</sequence>
<evidence type="ECO:0000313" key="7">
    <source>
        <dbReference type="Proteomes" id="UP000295431"/>
    </source>
</evidence>
<dbReference type="Pfam" id="PF00296">
    <property type="entry name" value="Bac_luciferase"/>
    <property type="match status" value="1"/>
</dbReference>
<dbReference type="NCBIfam" id="TIGR03619">
    <property type="entry name" value="F420_Rv2161c"/>
    <property type="match status" value="1"/>
</dbReference>
<evidence type="ECO:0000313" key="6">
    <source>
        <dbReference type="EMBL" id="TDC16596.1"/>
    </source>
</evidence>
<keyword evidence="3 6" id="KW-0560">Oxidoreductase</keyword>
<evidence type="ECO:0000256" key="4">
    <source>
        <dbReference type="ARBA" id="ARBA00023033"/>
    </source>
</evidence>
<dbReference type="AlphaFoldDB" id="A0A4V2XN27"/>
<dbReference type="EC" id="1.-.-.-" evidence="6"/>
<dbReference type="Proteomes" id="UP000295431">
    <property type="component" value="Unassembled WGS sequence"/>
</dbReference>
<proteinExistence type="predicted"/>
<evidence type="ECO:0000256" key="2">
    <source>
        <dbReference type="ARBA" id="ARBA00022643"/>
    </source>
</evidence>
<dbReference type="InterPro" id="IPR050172">
    <property type="entry name" value="SsuD_RutA_monooxygenase"/>
</dbReference>
<keyword evidence="4" id="KW-0503">Monooxygenase</keyword>